<dbReference type="InterPro" id="IPR027417">
    <property type="entry name" value="P-loop_NTPase"/>
</dbReference>
<dbReference type="AlphaFoldDB" id="G9YTN6"/>
<dbReference type="EMBL" id="AGCK01000233">
    <property type="protein sequence ID" value="EHM43994.1"/>
    <property type="molecule type" value="Genomic_DNA"/>
</dbReference>
<organism evidence="1 2">
    <name type="scientific">Flavonifractor plautii ATCC 29863</name>
    <dbReference type="NCBI Taxonomy" id="411475"/>
    <lineage>
        <taxon>Bacteria</taxon>
        <taxon>Bacillati</taxon>
        <taxon>Bacillota</taxon>
        <taxon>Clostridia</taxon>
        <taxon>Eubacteriales</taxon>
        <taxon>Oscillospiraceae</taxon>
        <taxon>Flavonifractor</taxon>
    </lineage>
</organism>
<reference evidence="1 2" key="1">
    <citation type="submission" date="2011-08" db="EMBL/GenBank/DDBJ databases">
        <authorList>
            <person name="Weinstock G."/>
            <person name="Sodergren E."/>
            <person name="Clifton S."/>
            <person name="Fulton L."/>
            <person name="Fulton B."/>
            <person name="Courtney L."/>
            <person name="Fronick C."/>
            <person name="Harrison M."/>
            <person name="Strong C."/>
            <person name="Farmer C."/>
            <person name="Delahaunty K."/>
            <person name="Markovic C."/>
            <person name="Hall O."/>
            <person name="Minx P."/>
            <person name="Tomlinson C."/>
            <person name="Mitreva M."/>
            <person name="Hou S."/>
            <person name="Chen J."/>
            <person name="Wollam A."/>
            <person name="Pepin K.H."/>
            <person name="Johnson M."/>
            <person name="Bhonagiri V."/>
            <person name="Zhang X."/>
            <person name="Suruliraj S."/>
            <person name="Warren W."/>
            <person name="Chinwalla A."/>
            <person name="Mardis E.R."/>
            <person name="Wilson R.K."/>
        </authorList>
    </citation>
    <scope>NUCLEOTIDE SEQUENCE [LARGE SCALE GENOMIC DNA]</scope>
    <source>
        <strain evidence="1 2">ATCC 29863</strain>
    </source>
</reference>
<dbReference type="Proteomes" id="UP000004459">
    <property type="component" value="Unassembled WGS sequence"/>
</dbReference>
<gene>
    <name evidence="1" type="ORF">HMPREF0372_02898</name>
</gene>
<evidence type="ECO:0008006" key="3">
    <source>
        <dbReference type="Google" id="ProtNLM"/>
    </source>
</evidence>
<sequence>MTSSDFITLGYDLDAWNQYGIKRPVNIDISPRSNSHILLSGMSGAGKSFHEHQLLYRLILAERDKGGEYYFADYKGDDTFSYLKGCPRSFTYMDTLTALDLVHARLLARQSGADPARNPVTLVWDEYMAQMLNLLAQDKKAAAAAMNKVGEVLMLGRSLGIRLAISCQRPDALAFPAGSRLNYGIVCVIGAAVRSIYEMLLPDHMEQTKGRQFGRGEGVVLLQGSTLRYIKVPVIQNESRMRQVCYEALNKGDRKSVV</sequence>
<evidence type="ECO:0000313" key="1">
    <source>
        <dbReference type="EMBL" id="EHM43994.1"/>
    </source>
</evidence>
<proteinExistence type="predicted"/>
<dbReference type="SUPFAM" id="SSF52540">
    <property type="entry name" value="P-loop containing nucleoside triphosphate hydrolases"/>
    <property type="match status" value="1"/>
</dbReference>
<comment type="caution">
    <text evidence="1">The sequence shown here is derived from an EMBL/GenBank/DDBJ whole genome shotgun (WGS) entry which is preliminary data.</text>
</comment>
<protein>
    <recommendedName>
        <fullName evidence="3">FtsK domain-containing protein</fullName>
    </recommendedName>
</protein>
<name>G9YTN6_FLAPL</name>
<dbReference type="Gene3D" id="3.40.50.300">
    <property type="entry name" value="P-loop containing nucleotide triphosphate hydrolases"/>
    <property type="match status" value="2"/>
</dbReference>
<dbReference type="PATRIC" id="fig|411475.3.peg.2499"/>
<accession>G9YTN6</accession>
<dbReference type="HOGENOM" id="CLU_093413_0_0_9"/>
<evidence type="ECO:0000313" key="2">
    <source>
        <dbReference type="Proteomes" id="UP000004459"/>
    </source>
</evidence>